<keyword evidence="2" id="KW-1185">Reference proteome</keyword>
<comment type="caution">
    <text evidence="1">The sequence shown here is derived from an EMBL/GenBank/DDBJ whole genome shotgun (WGS) entry which is preliminary data.</text>
</comment>
<accession>A0AA36MEN0</accession>
<organism evidence="1 2">
    <name type="scientific">Cylicocyclus nassatus</name>
    <name type="common">Nematode worm</name>
    <dbReference type="NCBI Taxonomy" id="53992"/>
    <lineage>
        <taxon>Eukaryota</taxon>
        <taxon>Metazoa</taxon>
        <taxon>Ecdysozoa</taxon>
        <taxon>Nematoda</taxon>
        <taxon>Chromadorea</taxon>
        <taxon>Rhabditida</taxon>
        <taxon>Rhabditina</taxon>
        <taxon>Rhabditomorpha</taxon>
        <taxon>Strongyloidea</taxon>
        <taxon>Strongylidae</taxon>
        <taxon>Cylicocyclus</taxon>
    </lineage>
</organism>
<dbReference type="AlphaFoldDB" id="A0AA36MEN0"/>
<gene>
    <name evidence="1" type="ORF">CYNAS_LOCUS18635</name>
</gene>
<dbReference type="Proteomes" id="UP001176961">
    <property type="component" value="Unassembled WGS sequence"/>
</dbReference>
<name>A0AA36MEN0_CYLNA</name>
<evidence type="ECO:0000313" key="2">
    <source>
        <dbReference type="Proteomes" id="UP001176961"/>
    </source>
</evidence>
<proteinExistence type="predicted"/>
<protein>
    <submittedName>
        <fullName evidence="1">Uncharacterized protein</fullName>
    </submittedName>
</protein>
<reference evidence="1" key="1">
    <citation type="submission" date="2023-07" db="EMBL/GenBank/DDBJ databases">
        <authorList>
            <consortium name="CYATHOMIX"/>
        </authorList>
    </citation>
    <scope>NUCLEOTIDE SEQUENCE</scope>
    <source>
        <strain evidence="1">N/A</strain>
    </source>
</reference>
<dbReference type="EMBL" id="CATQJL010000316">
    <property type="protein sequence ID" value="CAJ0606652.1"/>
    <property type="molecule type" value="Genomic_DNA"/>
</dbReference>
<evidence type="ECO:0000313" key="1">
    <source>
        <dbReference type="EMBL" id="CAJ0606652.1"/>
    </source>
</evidence>
<sequence length="86" mass="9694">MMSGWRAFRSVIIIHRRVFEQGIREHQLEIQHVRPLLEAAERGRGLPDIESSGAEPGPSKAIADLWVAPFTNTAIPEQMSAVWYSP</sequence>